<evidence type="ECO:0000259" key="2">
    <source>
        <dbReference type="Pfam" id="PF19291"/>
    </source>
</evidence>
<accession>A0ABV1X515</accession>
<protein>
    <submittedName>
        <fullName evidence="3">Glycoside hydrolase family 15 protein</fullName>
    </submittedName>
</protein>
<dbReference type="PANTHER" id="PTHR31616:SF0">
    <property type="entry name" value="GLUCAN 1,4-ALPHA-GLUCOSIDASE"/>
    <property type="match status" value="1"/>
</dbReference>
<comment type="caution">
    <text evidence="3">The sequence shown here is derived from an EMBL/GenBank/DDBJ whole genome shotgun (WGS) entry which is preliminary data.</text>
</comment>
<dbReference type="InterPro" id="IPR045582">
    <property type="entry name" value="Trehalase-like_N"/>
</dbReference>
<gene>
    <name evidence="3" type="ORF">ABT404_32385</name>
</gene>
<proteinExistence type="predicted"/>
<keyword evidence="3" id="KW-0378">Hydrolase</keyword>
<feature type="domain" description="GH15-like" evidence="1">
    <location>
        <begin position="234"/>
        <end position="601"/>
    </location>
</feature>
<evidence type="ECO:0000313" key="4">
    <source>
        <dbReference type="Proteomes" id="UP001474181"/>
    </source>
</evidence>
<dbReference type="PANTHER" id="PTHR31616">
    <property type="entry name" value="TREHALASE"/>
    <property type="match status" value="1"/>
</dbReference>
<dbReference type="SUPFAM" id="SSF48208">
    <property type="entry name" value="Six-hairpin glycosidases"/>
    <property type="match status" value="1"/>
</dbReference>
<dbReference type="EMBL" id="JBEPEK010000302">
    <property type="protein sequence ID" value="MER7184114.1"/>
    <property type="molecule type" value="Genomic_DNA"/>
</dbReference>
<dbReference type="InterPro" id="IPR011613">
    <property type="entry name" value="GH15-like"/>
</dbReference>
<dbReference type="Pfam" id="PF19291">
    <property type="entry name" value="TREH_N"/>
    <property type="match status" value="1"/>
</dbReference>
<dbReference type="RefSeq" id="WP_350785974.1">
    <property type="nucleotide sequence ID" value="NZ_JBEPEK010000302.1"/>
</dbReference>
<name>A0ABV1X515_9ACTN</name>
<keyword evidence="4" id="KW-1185">Reference proteome</keyword>
<evidence type="ECO:0000313" key="3">
    <source>
        <dbReference type="EMBL" id="MER7184114.1"/>
    </source>
</evidence>
<dbReference type="Proteomes" id="UP001474181">
    <property type="component" value="Unassembled WGS sequence"/>
</dbReference>
<dbReference type="Gene3D" id="1.50.10.10">
    <property type="match status" value="1"/>
</dbReference>
<dbReference type="GO" id="GO:0016787">
    <property type="term" value="F:hydrolase activity"/>
    <property type="evidence" value="ECO:0007669"/>
    <property type="project" value="UniProtKB-KW"/>
</dbReference>
<dbReference type="Pfam" id="PF00723">
    <property type="entry name" value="Glyco_hydro_15"/>
    <property type="match status" value="1"/>
</dbReference>
<feature type="domain" description="Trehalase-like N-terminal" evidence="2">
    <location>
        <begin position="5"/>
        <end position="142"/>
    </location>
</feature>
<sequence>MDEYPLIENHGLIGDLQTAALVTTEGALDWFCSPRFDSPSVFGALLDKDRGGHCTVRPAHPTHSTKQLYLPDTAILVTRFITEAGAGEVVDFMPVTGTTVTDRHRLVRLVRCVRGTMTFDVEIAPRFDYGLSKHEVHITPHGAVFVAEDGTELTVHPIREPEDERLADILTHRDADVQVTLTLGAGEQRGLILEMGADGPPREVRRDEHERLFEETAEFWRSWLAQSRYTGRWREVVERSAITLKLMTFAPSGAVVAAPTAALPEQLGGERNWDYRFTWIRDASFSVYALLGLGFTEEARAFIIWLSDRVKERAGGGGNTGPLNIMYKVDGSSDLNEQILDHWEGYEGSAPVRIGNGAATQLQLDIYGEALDSIYFAHQHGFQVGHGGWTSLRTDLDWLADHWDQAEEGIWETRGGRQDFTYGRVMSWVAFDRALRLAQSKGWPSAAGRWQAERDAVYEQVMAKGWSEDRRAFVQHYGSEVLDSSLLRMATVGFLTPGDPMWASTLDAMEEELVSDSLVYRYNPDASPDGLRGSEGTFSLCTFMYVDALARAGRIDRARLVFEKMMGYANHLGLYSEEIDPTGRQLGNFPQAFTHLALIDSAITLNEALDNRKPGLVRHGS</sequence>
<reference evidence="3 4" key="1">
    <citation type="submission" date="2024-06" db="EMBL/GenBank/DDBJ databases">
        <title>The Natural Products Discovery Center: Release of the First 8490 Sequenced Strains for Exploring Actinobacteria Biosynthetic Diversity.</title>
        <authorList>
            <person name="Kalkreuter E."/>
            <person name="Kautsar S.A."/>
            <person name="Yang D."/>
            <person name="Bader C.D."/>
            <person name="Teijaro C.N."/>
            <person name="Fluegel L."/>
            <person name="Davis C.M."/>
            <person name="Simpson J.R."/>
            <person name="Lauterbach L."/>
            <person name="Steele A.D."/>
            <person name="Gui C."/>
            <person name="Meng S."/>
            <person name="Li G."/>
            <person name="Viehrig K."/>
            <person name="Ye F."/>
            <person name="Su P."/>
            <person name="Kiefer A.F."/>
            <person name="Nichols A."/>
            <person name="Cepeda A.J."/>
            <person name="Yan W."/>
            <person name="Fan B."/>
            <person name="Jiang Y."/>
            <person name="Adhikari A."/>
            <person name="Zheng C.-J."/>
            <person name="Schuster L."/>
            <person name="Cowan T.M."/>
            <person name="Smanski M.J."/>
            <person name="Chevrette M.G."/>
            <person name="De Carvalho L.P.S."/>
            <person name="Shen B."/>
        </authorList>
    </citation>
    <scope>NUCLEOTIDE SEQUENCE [LARGE SCALE GENOMIC DNA]</scope>
    <source>
        <strain evidence="3 4">NPDC000234</strain>
    </source>
</reference>
<organism evidence="3 4">
    <name type="scientific">Streptomyces hyaluromycini</name>
    <dbReference type="NCBI Taxonomy" id="1377993"/>
    <lineage>
        <taxon>Bacteria</taxon>
        <taxon>Bacillati</taxon>
        <taxon>Actinomycetota</taxon>
        <taxon>Actinomycetes</taxon>
        <taxon>Kitasatosporales</taxon>
        <taxon>Streptomycetaceae</taxon>
        <taxon>Streptomyces</taxon>
    </lineage>
</organism>
<dbReference type="InterPro" id="IPR008928">
    <property type="entry name" value="6-hairpin_glycosidase_sf"/>
</dbReference>
<dbReference type="InterPro" id="IPR012341">
    <property type="entry name" value="6hp_glycosidase-like_sf"/>
</dbReference>
<evidence type="ECO:0000259" key="1">
    <source>
        <dbReference type="Pfam" id="PF00723"/>
    </source>
</evidence>